<dbReference type="Pfam" id="PF00984">
    <property type="entry name" value="UDPG_MGDP_dh"/>
    <property type="match status" value="1"/>
</dbReference>
<comment type="pathway">
    <text evidence="1">Nucleotide-sugar biosynthesis; UDP-alpha-D-glucuronate biosynthesis; UDP-alpha-D-glucuronate from UDP-alpha-D-glucose: step 1/1.</text>
</comment>
<dbReference type="InterPro" id="IPR001732">
    <property type="entry name" value="UDP-Glc/GDP-Man_DH_N"/>
</dbReference>
<organism evidence="9 10">
    <name type="scientific">Saccharopolyspora taberi</name>
    <dbReference type="NCBI Taxonomy" id="60895"/>
    <lineage>
        <taxon>Bacteria</taxon>
        <taxon>Bacillati</taxon>
        <taxon>Actinomycetota</taxon>
        <taxon>Actinomycetes</taxon>
        <taxon>Pseudonocardiales</taxon>
        <taxon>Pseudonocardiaceae</taxon>
        <taxon>Saccharopolyspora</taxon>
    </lineage>
</organism>
<evidence type="ECO:0000256" key="4">
    <source>
        <dbReference type="ARBA" id="ARBA00023002"/>
    </source>
</evidence>
<dbReference type="Pfam" id="PF03721">
    <property type="entry name" value="UDPG_MGDP_dh_N"/>
    <property type="match status" value="1"/>
</dbReference>
<dbReference type="Gene3D" id="1.20.5.100">
    <property type="entry name" value="Cytochrome c1, transmembrane anchor, C-terminal"/>
    <property type="match status" value="1"/>
</dbReference>
<evidence type="ECO:0000313" key="9">
    <source>
        <dbReference type="EMBL" id="GAA2804312.1"/>
    </source>
</evidence>
<dbReference type="InterPro" id="IPR014026">
    <property type="entry name" value="UDP-Glc/GDP-Man_DH_dimer"/>
</dbReference>
<dbReference type="PANTHER" id="PTHR43750:SF3">
    <property type="entry name" value="UDP-GLUCOSE 6-DEHYDROGENASE TUAD"/>
    <property type="match status" value="1"/>
</dbReference>
<evidence type="ECO:0000256" key="5">
    <source>
        <dbReference type="ARBA" id="ARBA00023027"/>
    </source>
</evidence>
<dbReference type="InterPro" id="IPR036220">
    <property type="entry name" value="UDP-Glc/GDP-Man_DH_C_sf"/>
</dbReference>
<evidence type="ECO:0000313" key="10">
    <source>
        <dbReference type="Proteomes" id="UP001500979"/>
    </source>
</evidence>
<dbReference type="EMBL" id="BAAAUX010000019">
    <property type="protein sequence ID" value="GAA2804312.1"/>
    <property type="molecule type" value="Genomic_DNA"/>
</dbReference>
<evidence type="ECO:0000256" key="7">
    <source>
        <dbReference type="PIRNR" id="PIRNR000124"/>
    </source>
</evidence>
<accession>A0ABN3VGY1</accession>
<dbReference type="PIRSF" id="PIRSF000124">
    <property type="entry name" value="UDPglc_GDPman_dh"/>
    <property type="match status" value="1"/>
</dbReference>
<dbReference type="Pfam" id="PF03720">
    <property type="entry name" value="UDPG_MGDP_dh_C"/>
    <property type="match status" value="1"/>
</dbReference>
<evidence type="ECO:0000256" key="1">
    <source>
        <dbReference type="ARBA" id="ARBA00004701"/>
    </source>
</evidence>
<dbReference type="RefSeq" id="WP_344682685.1">
    <property type="nucleotide sequence ID" value="NZ_BAAAUX010000019.1"/>
</dbReference>
<dbReference type="InterPro" id="IPR014027">
    <property type="entry name" value="UDP-Glc/GDP-Man_DH_C"/>
</dbReference>
<evidence type="ECO:0000256" key="2">
    <source>
        <dbReference type="ARBA" id="ARBA00006601"/>
    </source>
</evidence>
<evidence type="ECO:0000256" key="3">
    <source>
        <dbReference type="ARBA" id="ARBA00012954"/>
    </source>
</evidence>
<feature type="domain" description="UDP-glucose/GDP-mannose dehydrogenase C-terminal" evidence="8">
    <location>
        <begin position="312"/>
        <end position="413"/>
    </location>
</feature>
<gene>
    <name evidence="9" type="ORF">GCM10010470_44360</name>
</gene>
<keyword evidence="10" id="KW-1185">Reference proteome</keyword>
<dbReference type="InterPro" id="IPR017476">
    <property type="entry name" value="UDP-Glc/GDP-Man"/>
</dbReference>
<dbReference type="InterPro" id="IPR008927">
    <property type="entry name" value="6-PGluconate_DH-like_C_sf"/>
</dbReference>
<keyword evidence="5 7" id="KW-0520">NAD</keyword>
<dbReference type="Gene3D" id="3.40.50.720">
    <property type="entry name" value="NAD(P)-binding Rossmann-like Domain"/>
    <property type="match status" value="2"/>
</dbReference>
<comment type="similarity">
    <text evidence="2 7">Belongs to the UDP-glucose/GDP-mannose dehydrogenase family.</text>
</comment>
<dbReference type="SMART" id="SM00984">
    <property type="entry name" value="UDPG_MGDP_dh_C"/>
    <property type="match status" value="1"/>
</dbReference>
<evidence type="ECO:0000259" key="8">
    <source>
        <dbReference type="SMART" id="SM00984"/>
    </source>
</evidence>
<keyword evidence="4 7" id="KW-0560">Oxidoreductase</keyword>
<dbReference type="SUPFAM" id="SSF52413">
    <property type="entry name" value="UDP-glucose/GDP-mannose dehydrogenase C-terminal domain"/>
    <property type="match status" value="1"/>
</dbReference>
<proteinExistence type="inferred from homology"/>
<dbReference type="PANTHER" id="PTHR43750">
    <property type="entry name" value="UDP-GLUCOSE 6-DEHYDROGENASE TUAD"/>
    <property type="match status" value="1"/>
</dbReference>
<reference evidence="9 10" key="1">
    <citation type="journal article" date="2019" name="Int. J. Syst. Evol. Microbiol.">
        <title>The Global Catalogue of Microorganisms (GCM) 10K type strain sequencing project: providing services to taxonomists for standard genome sequencing and annotation.</title>
        <authorList>
            <consortium name="The Broad Institute Genomics Platform"/>
            <consortium name="The Broad Institute Genome Sequencing Center for Infectious Disease"/>
            <person name="Wu L."/>
            <person name="Ma J."/>
        </authorList>
    </citation>
    <scope>NUCLEOTIDE SEQUENCE [LARGE SCALE GENOMIC DNA]</scope>
    <source>
        <strain evidence="9 10">JCM 9383</strain>
    </source>
</reference>
<sequence length="438" mass="45635">MRDSKVAVVGAGYVGLTTAACLASLGHEVVCADVNRAKVNALCRGETTIQEPGICELVVDGLAAQRLKFVLGASAAIPEAGIVFLCVPTPMGPDGAADLSALESVVTELRRGLLPDCVVVNKSTVPVGTAVRVAGLLDRADVAVVSNPEFLREGMAVRDFLGPDRIVIGSDDPDAAKRVAALYGNLSAPVLLTDSASAEMIKYASNCYLATRLSYVNTIAELCEHLGADIGDVTAGMGYDPRIGRSFLQPGPGWGGSCLSKDTHALLRVAEDAGCGFPVLRAAIDTNVHQHDLVVDKVRQAVGGRLAGVRVGLLGLTFKAGTDDLRDSPALEIADRMAAEGAELVGYDPAVDGPVPGATDRVQVAETAYHAAMGAAAVVLLTDWPEFRGLDWDRIAGLVAGRSVIDTRNLLDPLVLHRAGLSCLRIGHPAPDEVGLVR</sequence>
<dbReference type="PROSITE" id="PS51257">
    <property type="entry name" value="PROKAR_LIPOPROTEIN"/>
    <property type="match status" value="1"/>
</dbReference>
<comment type="caution">
    <text evidence="9">The sequence shown here is derived from an EMBL/GenBank/DDBJ whole genome shotgun (WGS) entry which is preliminary data.</text>
</comment>
<dbReference type="InterPro" id="IPR036291">
    <property type="entry name" value="NAD(P)-bd_dom_sf"/>
</dbReference>
<dbReference type="NCBIfam" id="TIGR03026">
    <property type="entry name" value="NDP-sugDHase"/>
    <property type="match status" value="1"/>
</dbReference>
<dbReference type="SUPFAM" id="SSF48179">
    <property type="entry name" value="6-phosphogluconate dehydrogenase C-terminal domain-like"/>
    <property type="match status" value="1"/>
</dbReference>
<comment type="catalytic activity">
    <reaction evidence="6 7">
        <text>UDP-alpha-D-glucose + 2 NAD(+) + H2O = UDP-alpha-D-glucuronate + 2 NADH + 3 H(+)</text>
        <dbReference type="Rhea" id="RHEA:23596"/>
        <dbReference type="ChEBI" id="CHEBI:15377"/>
        <dbReference type="ChEBI" id="CHEBI:15378"/>
        <dbReference type="ChEBI" id="CHEBI:57540"/>
        <dbReference type="ChEBI" id="CHEBI:57945"/>
        <dbReference type="ChEBI" id="CHEBI:58052"/>
        <dbReference type="ChEBI" id="CHEBI:58885"/>
        <dbReference type="EC" id="1.1.1.22"/>
    </reaction>
</comment>
<name>A0ABN3VGY1_9PSEU</name>
<dbReference type="EC" id="1.1.1.22" evidence="3 7"/>
<protein>
    <recommendedName>
        <fullName evidence="3 7">UDP-glucose 6-dehydrogenase</fullName>
        <ecNumber evidence="3 7">1.1.1.22</ecNumber>
    </recommendedName>
</protein>
<dbReference type="SUPFAM" id="SSF51735">
    <property type="entry name" value="NAD(P)-binding Rossmann-fold domains"/>
    <property type="match status" value="1"/>
</dbReference>
<dbReference type="InterPro" id="IPR028357">
    <property type="entry name" value="UDPglc_DH_bac"/>
</dbReference>
<evidence type="ECO:0000256" key="6">
    <source>
        <dbReference type="ARBA" id="ARBA00047473"/>
    </source>
</evidence>
<dbReference type="Proteomes" id="UP001500979">
    <property type="component" value="Unassembled WGS sequence"/>
</dbReference>
<dbReference type="PIRSF" id="PIRSF500134">
    <property type="entry name" value="UDPglc_DH_bac"/>
    <property type="match status" value="1"/>
</dbReference>